<dbReference type="PANTHER" id="PTHR47932">
    <property type="entry name" value="ATPASE EXPRESSION PROTEIN 3"/>
    <property type="match status" value="1"/>
</dbReference>
<proteinExistence type="predicted"/>
<evidence type="ECO:0000256" key="1">
    <source>
        <dbReference type="ARBA" id="ARBA00022737"/>
    </source>
</evidence>
<comment type="caution">
    <text evidence="4">The sequence shown here is derived from an EMBL/GenBank/DDBJ whole genome shotgun (WGS) entry which is preliminary data.</text>
</comment>
<keyword evidence="1" id="KW-0677">Repeat</keyword>
<dbReference type="InterPro" id="IPR002885">
    <property type="entry name" value="PPR_rpt"/>
</dbReference>
<evidence type="ECO:0000256" key="3">
    <source>
        <dbReference type="SAM" id="SignalP"/>
    </source>
</evidence>
<protein>
    <recommendedName>
        <fullName evidence="6">Pentatricopeptide repeat-containing protein</fullName>
    </recommendedName>
</protein>
<dbReference type="Gene3D" id="1.25.40.10">
    <property type="entry name" value="Tetratricopeptide repeat domain"/>
    <property type="match status" value="2"/>
</dbReference>
<feature type="non-terminal residue" evidence="4">
    <location>
        <position position="1"/>
    </location>
</feature>
<dbReference type="AlphaFoldDB" id="A0AA38CHZ1"/>
<dbReference type="PANTHER" id="PTHR47932:SF2">
    <property type="entry name" value="OS10G0484300 PROTEIN"/>
    <property type="match status" value="1"/>
</dbReference>
<dbReference type="Pfam" id="PF01535">
    <property type="entry name" value="PPR"/>
    <property type="match status" value="2"/>
</dbReference>
<sequence>ILLHSASMAALSLSSASGLKCRVPQNNNKTCMPFRVGVYKPPLQLQRRSFKILALVNDEELGPSMANAIDNFLLKKYTEVDSAKHIAPAYNSYIKWLRYDRRLEDALQLTRYMEQKGIPLTSTTYFGLITDLCSRGELNEALELFNKIKSVPGCEPNTLIYATVIERLCKEEQIESSLELVGEMMQRGMTPYFVTVAGLVEAMCQKGYYSWAIDLVDVTCPPDIANYKYLIRAFQKARKPDLVSDLFKRMQERGMKADSDTLNDMLSIAISEEMNTEGSV</sequence>
<reference evidence="4 5" key="1">
    <citation type="journal article" date="2021" name="Nat. Plants">
        <title>The Taxus genome provides insights into paclitaxel biosynthesis.</title>
        <authorList>
            <person name="Xiong X."/>
            <person name="Gou J."/>
            <person name="Liao Q."/>
            <person name="Li Y."/>
            <person name="Zhou Q."/>
            <person name="Bi G."/>
            <person name="Li C."/>
            <person name="Du R."/>
            <person name="Wang X."/>
            <person name="Sun T."/>
            <person name="Guo L."/>
            <person name="Liang H."/>
            <person name="Lu P."/>
            <person name="Wu Y."/>
            <person name="Zhang Z."/>
            <person name="Ro D.K."/>
            <person name="Shang Y."/>
            <person name="Huang S."/>
            <person name="Yan J."/>
        </authorList>
    </citation>
    <scope>NUCLEOTIDE SEQUENCE [LARGE SCALE GENOMIC DNA]</scope>
    <source>
        <strain evidence="4">Ta-2019</strain>
    </source>
</reference>
<dbReference type="Pfam" id="PF12854">
    <property type="entry name" value="PPR_1"/>
    <property type="match status" value="1"/>
</dbReference>
<accession>A0AA38CHZ1</accession>
<feature type="repeat" description="PPR" evidence="2">
    <location>
        <begin position="223"/>
        <end position="257"/>
    </location>
</feature>
<dbReference type="NCBIfam" id="TIGR00756">
    <property type="entry name" value="PPR"/>
    <property type="match status" value="2"/>
</dbReference>
<name>A0AA38CHZ1_TAXCH</name>
<evidence type="ECO:0000313" key="4">
    <source>
        <dbReference type="EMBL" id="KAH9297697.1"/>
    </source>
</evidence>
<organism evidence="4 5">
    <name type="scientific">Taxus chinensis</name>
    <name type="common">Chinese yew</name>
    <name type="synonym">Taxus wallichiana var. chinensis</name>
    <dbReference type="NCBI Taxonomy" id="29808"/>
    <lineage>
        <taxon>Eukaryota</taxon>
        <taxon>Viridiplantae</taxon>
        <taxon>Streptophyta</taxon>
        <taxon>Embryophyta</taxon>
        <taxon>Tracheophyta</taxon>
        <taxon>Spermatophyta</taxon>
        <taxon>Pinopsida</taxon>
        <taxon>Pinidae</taxon>
        <taxon>Conifers II</taxon>
        <taxon>Cupressales</taxon>
        <taxon>Taxaceae</taxon>
        <taxon>Taxus</taxon>
    </lineage>
</organism>
<evidence type="ECO:0000313" key="5">
    <source>
        <dbReference type="Proteomes" id="UP000824469"/>
    </source>
</evidence>
<keyword evidence="5" id="KW-1185">Reference proteome</keyword>
<feature type="repeat" description="PPR" evidence="2">
    <location>
        <begin position="157"/>
        <end position="191"/>
    </location>
</feature>
<keyword evidence="3" id="KW-0732">Signal</keyword>
<dbReference type="GO" id="GO:0003729">
    <property type="term" value="F:mRNA binding"/>
    <property type="evidence" value="ECO:0007669"/>
    <property type="project" value="TreeGrafter"/>
</dbReference>
<dbReference type="Proteomes" id="UP000824469">
    <property type="component" value="Unassembled WGS sequence"/>
</dbReference>
<dbReference type="InterPro" id="IPR011990">
    <property type="entry name" value="TPR-like_helical_dom_sf"/>
</dbReference>
<evidence type="ECO:0008006" key="6">
    <source>
        <dbReference type="Google" id="ProtNLM"/>
    </source>
</evidence>
<dbReference type="Pfam" id="PF13812">
    <property type="entry name" value="PPR_3"/>
    <property type="match status" value="1"/>
</dbReference>
<gene>
    <name evidence="4" type="ORF">KI387_029379</name>
</gene>
<feature type="signal peptide" evidence="3">
    <location>
        <begin position="1"/>
        <end position="18"/>
    </location>
</feature>
<dbReference type="PROSITE" id="PS51375">
    <property type="entry name" value="PPR"/>
    <property type="match status" value="2"/>
</dbReference>
<feature type="chain" id="PRO_5041378217" description="Pentatricopeptide repeat-containing protein" evidence="3">
    <location>
        <begin position="19"/>
        <end position="280"/>
    </location>
</feature>
<dbReference type="EMBL" id="JAHRHJ020000010">
    <property type="protein sequence ID" value="KAH9297697.1"/>
    <property type="molecule type" value="Genomic_DNA"/>
</dbReference>
<evidence type="ECO:0000256" key="2">
    <source>
        <dbReference type="PROSITE-ProRule" id="PRU00708"/>
    </source>
</evidence>